<keyword evidence="2 7" id="KW-0028">Amino-acid biosynthesis</keyword>
<dbReference type="Pfam" id="PF00596">
    <property type="entry name" value="Aldolase_II"/>
    <property type="match status" value="1"/>
</dbReference>
<dbReference type="Proteomes" id="UP000029867">
    <property type="component" value="Unassembled WGS sequence"/>
</dbReference>
<name>A0A099P1H4_PICKU</name>
<dbReference type="InterPro" id="IPR001303">
    <property type="entry name" value="Aldolase_II/adducin_N"/>
</dbReference>
<dbReference type="Gene3D" id="3.40.225.10">
    <property type="entry name" value="Class II aldolase/adducin N-terminal domain"/>
    <property type="match status" value="1"/>
</dbReference>
<dbReference type="HOGENOM" id="CLU_006033_4_0_1"/>
<dbReference type="NCBIfam" id="TIGR03328">
    <property type="entry name" value="salvage_mtnB"/>
    <property type="match status" value="1"/>
</dbReference>
<dbReference type="InterPro" id="IPR017714">
    <property type="entry name" value="MethylthioRu-1-P_deHdtase_MtnB"/>
</dbReference>
<keyword evidence="5 7" id="KW-0486">Methionine biosynthesis</keyword>
<dbReference type="Proteomes" id="UP000249293">
    <property type="component" value="Chromosome 2"/>
</dbReference>
<evidence type="ECO:0000256" key="1">
    <source>
        <dbReference type="ARBA" id="ARBA00022490"/>
    </source>
</evidence>
<keyword evidence="4 7" id="KW-0862">Zinc</keyword>
<accession>A0A099P1H4</accession>
<evidence type="ECO:0000313" key="13">
    <source>
        <dbReference type="Proteomes" id="UP000249293"/>
    </source>
</evidence>
<protein>
    <recommendedName>
        <fullName evidence="7">Methylthioribulose-1-phosphate dehydratase</fullName>
        <shortName evidence="7">MTRu-1-P dehydratase</shortName>
        <ecNumber evidence="7">4.2.1.109</ecNumber>
    </recommendedName>
</protein>
<keyword evidence="1 7" id="KW-0963">Cytoplasm</keyword>
<dbReference type="GO" id="GO:0005737">
    <property type="term" value="C:cytoplasm"/>
    <property type="evidence" value="ECO:0007669"/>
    <property type="project" value="UniProtKB-SubCell"/>
</dbReference>
<dbReference type="EMBL" id="JQFK01000025">
    <property type="protein sequence ID" value="KGK38037.1"/>
    <property type="molecule type" value="Genomic_DNA"/>
</dbReference>
<feature type="compositionally biased region" description="Polar residues" evidence="8">
    <location>
        <begin position="1"/>
        <end position="12"/>
    </location>
</feature>
<dbReference type="eggNOG" id="KOG2631">
    <property type="taxonomic scope" value="Eukaryota"/>
</dbReference>
<dbReference type="HAMAP" id="MF_03116">
    <property type="entry name" value="Salvage_MtnB_euk"/>
    <property type="match status" value="1"/>
</dbReference>
<comment type="similarity">
    <text evidence="7">Belongs to the aldolase class II family. MtnB subfamily.</text>
</comment>
<evidence type="ECO:0000313" key="10">
    <source>
        <dbReference type="EMBL" id="AWU75120.1"/>
    </source>
</evidence>
<evidence type="ECO:0000256" key="8">
    <source>
        <dbReference type="SAM" id="MobiDB-lite"/>
    </source>
</evidence>
<reference evidence="11" key="2">
    <citation type="submission" date="2014-08" db="EMBL/GenBank/DDBJ databases">
        <title>Exploiting Issatchenkia orientalis SD108 for Succinic Acid Production.</title>
        <authorList>
            <person name="Xiao H."/>
            <person name="Shao Z."/>
            <person name="Jiang Y."/>
            <person name="Dole S."/>
            <person name="Zhao H."/>
        </authorList>
    </citation>
    <scope>NUCLEOTIDE SEQUENCE [LARGE SCALE GENOMIC DNA]</scope>
    <source>
        <strain evidence="11">SD108</strain>
    </source>
</reference>
<dbReference type="FunFam" id="3.40.225.10:FF:000003">
    <property type="entry name" value="Methylthioribulose-1-phosphate dehydratase"/>
    <property type="match status" value="1"/>
</dbReference>
<reference evidence="10 13" key="3">
    <citation type="submission" date="2018-06" db="EMBL/GenBank/DDBJ databases">
        <title>Population genomics shows no distinction between pathogenic Candida krusei and environmental Pichia kudriavzevii: One species, four names.</title>
        <authorList>
            <person name="Douglass A.P."/>
            <person name="Offei B."/>
            <person name="Braun-Galleani S."/>
            <person name="Coughlan A.Y."/>
            <person name="Martos A."/>
            <person name="Ortiz-Merino R.A."/>
            <person name="Byrne K.P."/>
            <person name="Wolfe K.H."/>
        </authorList>
    </citation>
    <scope>NUCLEOTIDE SEQUENCE [LARGE SCALE GENOMIC DNA]</scope>
    <source>
        <strain evidence="10 13">CBS573</strain>
    </source>
</reference>
<evidence type="ECO:0000256" key="2">
    <source>
        <dbReference type="ARBA" id="ARBA00022605"/>
    </source>
</evidence>
<feature type="compositionally biased region" description="Basic and acidic residues" evidence="8">
    <location>
        <begin position="33"/>
        <end position="45"/>
    </location>
</feature>
<evidence type="ECO:0000259" key="9">
    <source>
        <dbReference type="SMART" id="SM01007"/>
    </source>
</evidence>
<feature type="compositionally biased region" description="Low complexity" evidence="8">
    <location>
        <begin position="23"/>
        <end position="32"/>
    </location>
</feature>
<feature type="binding site" evidence="7">
    <location>
        <position position="202"/>
    </location>
    <ligand>
        <name>Zn(2+)</name>
        <dbReference type="ChEBI" id="CHEBI:29105"/>
    </ligand>
</feature>
<evidence type="ECO:0000313" key="11">
    <source>
        <dbReference type="EMBL" id="KGK38037.1"/>
    </source>
</evidence>
<dbReference type="GO" id="GO:0046570">
    <property type="term" value="F:methylthioribulose 1-phosphate dehydratase activity"/>
    <property type="evidence" value="ECO:0007669"/>
    <property type="project" value="UniProtKB-UniRule"/>
</dbReference>
<dbReference type="PANTHER" id="PTHR10640">
    <property type="entry name" value="METHYLTHIORIBULOSE-1-PHOSPHATE DEHYDRATASE"/>
    <property type="match status" value="1"/>
</dbReference>
<sequence>MVNLKSIFSNTSPAPPLRVASPKKGCSCSSKKSKSDSCCKAEPKSSGKSCCKTESTMASKPLMAETTGSSSSSTSLNSEVKLCCRGSSEANEDEVIQDTDALVLSKHPDHPANLICEFCRIFYNNGWVTGTGGGITIRDNDYVYLAPSGVQKERIQPLDIFVMSLETQKYLRKPLHYKPSACTPLFMAAYTMRNAGACIHTHSQNAVMCTLLFDKVFEISSIEQIKALPKIVEQGNMWYSDKLVIPIIENTEKEEDLEASLRKAIAEYPAATAVLVRRHGIYVWGETVWKAKIYNEAIDYLLELAVKMKQMGIPTVKLD</sequence>
<proteinExistence type="inferred from homology"/>
<comment type="cofactor">
    <cofactor evidence="7">
        <name>Zn(2+)</name>
        <dbReference type="ChEBI" id="CHEBI:29105"/>
    </cofactor>
    <text evidence="7">Binds 1 zinc ion per subunit.</text>
</comment>
<feature type="binding site" evidence="7">
    <location>
        <position position="279"/>
    </location>
    <ligand>
        <name>Zn(2+)</name>
        <dbReference type="ChEBI" id="CHEBI:29105"/>
    </ligand>
</feature>
<reference evidence="12" key="1">
    <citation type="journal article" date="2014" name="Microb. Cell Fact.">
        <title>Exploiting Issatchenkia orientalis SD108 for succinic acid production.</title>
        <authorList>
            <person name="Xiao H."/>
            <person name="Shao Z."/>
            <person name="Jiang Y."/>
            <person name="Dole S."/>
            <person name="Zhao H."/>
        </authorList>
    </citation>
    <scope>NUCLEOTIDE SEQUENCE [LARGE SCALE GENOMIC DNA]</scope>
    <source>
        <strain evidence="12">SD108</strain>
    </source>
</reference>
<dbReference type="InterPro" id="IPR027514">
    <property type="entry name" value="Salvage_MtnB_euk"/>
</dbReference>
<feature type="region of interest" description="Disordered" evidence="8">
    <location>
        <begin position="1"/>
        <end position="52"/>
    </location>
</feature>
<organism evidence="11 12">
    <name type="scientific">Pichia kudriavzevii</name>
    <name type="common">Yeast</name>
    <name type="synonym">Issatchenkia orientalis</name>
    <dbReference type="NCBI Taxonomy" id="4909"/>
    <lineage>
        <taxon>Eukaryota</taxon>
        <taxon>Fungi</taxon>
        <taxon>Dikarya</taxon>
        <taxon>Ascomycota</taxon>
        <taxon>Saccharomycotina</taxon>
        <taxon>Pichiomycetes</taxon>
        <taxon>Pichiales</taxon>
        <taxon>Pichiaceae</taxon>
        <taxon>Pichia</taxon>
    </lineage>
</organism>
<feature type="binding site" evidence="7">
    <location>
        <position position="182"/>
    </location>
    <ligand>
        <name>substrate</name>
    </ligand>
</feature>
<comment type="catalytic activity">
    <reaction evidence="7">
        <text>5-(methylsulfanyl)-D-ribulose 1-phosphate = 5-methylsulfanyl-2,3-dioxopentyl phosphate + H2O</text>
        <dbReference type="Rhea" id="RHEA:15549"/>
        <dbReference type="ChEBI" id="CHEBI:15377"/>
        <dbReference type="ChEBI" id="CHEBI:58548"/>
        <dbReference type="ChEBI" id="CHEBI:58828"/>
        <dbReference type="EC" id="4.2.1.109"/>
    </reaction>
</comment>
<dbReference type="InterPro" id="IPR036409">
    <property type="entry name" value="Aldolase_II/adducin_N_sf"/>
</dbReference>
<dbReference type="GO" id="GO:0008270">
    <property type="term" value="F:zinc ion binding"/>
    <property type="evidence" value="ECO:0007669"/>
    <property type="project" value="UniProtKB-UniRule"/>
</dbReference>
<feature type="active site" description="Proton donor/acceptor" evidence="7">
    <location>
        <position position="223"/>
    </location>
</feature>
<gene>
    <name evidence="7" type="primary">MDE1</name>
    <name evidence="10" type="ORF">C5L36_0B03710</name>
    <name evidence="11" type="ORF">JL09_g2778</name>
</gene>
<evidence type="ECO:0000256" key="7">
    <source>
        <dbReference type="HAMAP-Rule" id="MF_03116"/>
    </source>
</evidence>
<dbReference type="SUPFAM" id="SSF53639">
    <property type="entry name" value="AraD/HMP-PK domain-like"/>
    <property type="match status" value="1"/>
</dbReference>
<evidence type="ECO:0000256" key="3">
    <source>
        <dbReference type="ARBA" id="ARBA00022723"/>
    </source>
</evidence>
<feature type="binding site" evidence="7">
    <location>
        <position position="200"/>
    </location>
    <ligand>
        <name>Zn(2+)</name>
        <dbReference type="ChEBI" id="CHEBI:29105"/>
    </ligand>
</feature>
<dbReference type="EC" id="4.2.1.109" evidence="7"/>
<comment type="subcellular location">
    <subcellularLocation>
        <location evidence="7">Cytoplasm</location>
    </subcellularLocation>
</comment>
<dbReference type="GO" id="GO:0019509">
    <property type="term" value="P:L-methionine salvage from methylthioadenosine"/>
    <property type="evidence" value="ECO:0007669"/>
    <property type="project" value="UniProtKB-UniRule"/>
</dbReference>
<evidence type="ECO:0000313" key="12">
    <source>
        <dbReference type="Proteomes" id="UP000029867"/>
    </source>
</evidence>
<comment type="function">
    <text evidence="7">Catalyzes the dehydration of methylthioribulose-1-phosphate (MTRu-1-P) into 2,3-diketo-5-methylthiopentyl-1-phosphate (DK-MTP-1-P).</text>
</comment>
<feature type="domain" description="Class II aldolase/adducin N-terminal" evidence="9">
    <location>
        <begin position="113"/>
        <end position="306"/>
    </location>
</feature>
<dbReference type="EMBL" id="CP028774">
    <property type="protein sequence ID" value="AWU75120.1"/>
    <property type="molecule type" value="Genomic_DNA"/>
</dbReference>
<evidence type="ECO:0000256" key="6">
    <source>
        <dbReference type="ARBA" id="ARBA00023239"/>
    </source>
</evidence>
<keyword evidence="6 7" id="KW-0456">Lyase</keyword>
<keyword evidence="13" id="KW-1185">Reference proteome</keyword>
<dbReference type="AlphaFoldDB" id="A0A099P1H4"/>
<dbReference type="SMART" id="SM01007">
    <property type="entry name" value="Aldolase_II"/>
    <property type="match status" value="1"/>
</dbReference>
<dbReference type="UniPathway" id="UPA00904">
    <property type="reaction ID" value="UER00875"/>
</dbReference>
<dbReference type="OrthoDB" id="191080at2759"/>
<keyword evidence="3 7" id="KW-0479">Metal-binding</keyword>
<evidence type="ECO:0000256" key="4">
    <source>
        <dbReference type="ARBA" id="ARBA00022833"/>
    </source>
</evidence>
<dbReference type="VEuPathDB" id="FungiDB:C5L36_0B03710"/>
<dbReference type="PANTHER" id="PTHR10640:SF7">
    <property type="entry name" value="METHYLTHIORIBULOSE-1-PHOSPHATE DEHYDRATASE"/>
    <property type="match status" value="1"/>
</dbReference>
<comment type="pathway">
    <text evidence="7">Amino-acid biosynthesis; L-methionine biosynthesis via salvage pathway; L-methionine from S-methyl-5-thio-alpha-D-ribose 1-phosphate: step 2/6.</text>
</comment>
<evidence type="ECO:0000256" key="5">
    <source>
        <dbReference type="ARBA" id="ARBA00023167"/>
    </source>
</evidence>
<dbReference type="STRING" id="4909.A0A099P1H4"/>